<evidence type="ECO:0000313" key="2">
    <source>
        <dbReference type="EMBL" id="PKI73650.1"/>
    </source>
</evidence>
<name>A0A2I0KZ85_PUNGR</name>
<evidence type="ECO:0000313" key="3">
    <source>
        <dbReference type="Proteomes" id="UP000233551"/>
    </source>
</evidence>
<keyword evidence="3" id="KW-1185">Reference proteome</keyword>
<dbReference type="InterPro" id="IPR054722">
    <property type="entry name" value="PolX-like_BBD"/>
</dbReference>
<dbReference type="Proteomes" id="UP000233551">
    <property type="component" value="Unassembled WGS sequence"/>
</dbReference>
<gene>
    <name evidence="2" type="ORF">CRG98_005891</name>
</gene>
<proteinExistence type="predicted"/>
<dbReference type="EMBL" id="PGOL01000265">
    <property type="protein sequence ID" value="PKI73650.1"/>
    <property type="molecule type" value="Genomic_DNA"/>
</dbReference>
<feature type="domain" description="Retrovirus-related Pol polyprotein from transposon TNT 1-94-like beta-barrel" evidence="1">
    <location>
        <begin position="52"/>
        <end position="130"/>
    </location>
</feature>
<accession>A0A2I0KZ85</accession>
<organism evidence="2 3">
    <name type="scientific">Punica granatum</name>
    <name type="common">Pomegranate</name>
    <dbReference type="NCBI Taxonomy" id="22663"/>
    <lineage>
        <taxon>Eukaryota</taxon>
        <taxon>Viridiplantae</taxon>
        <taxon>Streptophyta</taxon>
        <taxon>Embryophyta</taxon>
        <taxon>Tracheophyta</taxon>
        <taxon>Spermatophyta</taxon>
        <taxon>Magnoliopsida</taxon>
        <taxon>eudicotyledons</taxon>
        <taxon>Gunneridae</taxon>
        <taxon>Pentapetalae</taxon>
        <taxon>rosids</taxon>
        <taxon>malvids</taxon>
        <taxon>Myrtales</taxon>
        <taxon>Lythraceae</taxon>
        <taxon>Punica</taxon>
    </lineage>
</organism>
<protein>
    <recommendedName>
        <fullName evidence="1">Retrovirus-related Pol polyprotein from transposon TNT 1-94-like beta-barrel domain-containing protein</fullName>
    </recommendedName>
</protein>
<comment type="caution">
    <text evidence="2">The sequence shown here is derived from an EMBL/GenBank/DDBJ whole genome shotgun (WGS) entry which is preliminary data.</text>
</comment>
<evidence type="ECO:0000259" key="1">
    <source>
        <dbReference type="Pfam" id="PF22936"/>
    </source>
</evidence>
<dbReference type="AlphaFoldDB" id="A0A2I0KZ85"/>
<sequence length="188" mass="21468">MKCRKCHRMGHVEIICKEKGADQQGQAQTATHEVEQLFAASCLSSKFENDDWLVNSGYTNYKTNNVNLFKELDRSISSRVKIGNGDFIAVKGKGIVIESRTSAKFITDVLYMPEIDQNLLGIGKLFEKGYKKNEMVEGLSSWRSRIQPTELVYWASKQDFLTKDQAGELLRSFNWCTLMCVVLCQYFP</sequence>
<reference evidence="2 3" key="1">
    <citation type="submission" date="2017-11" db="EMBL/GenBank/DDBJ databases">
        <title>De-novo sequencing of pomegranate (Punica granatum L.) genome.</title>
        <authorList>
            <person name="Akparov Z."/>
            <person name="Amiraslanov A."/>
            <person name="Hajiyeva S."/>
            <person name="Abbasov M."/>
            <person name="Kaur K."/>
            <person name="Hamwieh A."/>
            <person name="Solovyev V."/>
            <person name="Salamov A."/>
            <person name="Braich B."/>
            <person name="Kosarev P."/>
            <person name="Mahmoud A."/>
            <person name="Hajiyev E."/>
            <person name="Babayeva S."/>
            <person name="Izzatullayeva V."/>
            <person name="Mammadov A."/>
            <person name="Mammadov A."/>
            <person name="Sharifova S."/>
            <person name="Ojaghi J."/>
            <person name="Eynullazada K."/>
            <person name="Bayramov B."/>
            <person name="Abdulazimova A."/>
            <person name="Shahmuradov I."/>
        </authorList>
    </citation>
    <scope>NUCLEOTIDE SEQUENCE [LARGE SCALE GENOMIC DNA]</scope>
    <source>
        <strain evidence="3">cv. AG2017</strain>
        <tissue evidence="2">Leaf</tissue>
    </source>
</reference>
<dbReference type="Pfam" id="PF22936">
    <property type="entry name" value="Pol_BBD"/>
    <property type="match status" value="1"/>
</dbReference>